<reference evidence="1" key="1">
    <citation type="journal article" date="2008" name="Process Biochem.">
        <title>Nitrile hydratase from Mesorhizobium sp. F28 and its potential for nitrile biotransformation.</title>
        <authorList>
            <person name="Feng Y.-S."/>
            <person name="Chen P.-C."/>
            <person name="Wen F.-S."/>
            <person name="Hsiao W.-Y."/>
            <person name="Lee C.-M."/>
        </authorList>
    </citation>
    <scope>NUCLEOTIDE SEQUENCE</scope>
    <source>
        <strain evidence="1">F28</strain>
    </source>
</reference>
<dbReference type="AlphaFoldDB" id="B0FL87"/>
<sequence>MGTMVAIDEINEAGGIHGRELVAQSYDPASDNNLFRDYSRRMLIEDGLSTIFGCYSSSSRRAILPIIERLNGLLWYPTLHEGFECSPNVIYTGASPNQNSVALANYLSENCGKRVYLVGADYVFPRESNRIMRHLLTVRGCEIVGEKYVPTRAKRQDFLPVFNDIKRLQPDAIFSTVIGDATSLFYQTYAQYGFLPKRMPIFSLTTTESENRAMGADVAENHFTVASYFQTVESASNAEFVRRSKRMYGDDLETNVCMEAAYYQVHLFRAALELVGTMDPDILRPAVLGAELAAPQGMVGVHSQWGQSNVWSRVGRASRNGQFTIVSQSRNAVETDPFLVQISQAS</sequence>
<dbReference type="Pfam" id="PF13433">
    <property type="entry name" value="Peripla_BP_5"/>
    <property type="match status" value="1"/>
</dbReference>
<organism evidence="1">
    <name type="scientific">Mesorhizobium sp. F28</name>
    <dbReference type="NCBI Taxonomy" id="491069"/>
    <lineage>
        <taxon>Bacteria</taxon>
        <taxon>Pseudomonadati</taxon>
        <taxon>Pseudomonadota</taxon>
        <taxon>Alphaproteobacteria</taxon>
        <taxon>Hyphomicrobiales</taxon>
        <taxon>Phyllobacteriaceae</taxon>
        <taxon>Mesorhizobium</taxon>
    </lineage>
</organism>
<evidence type="ECO:0000313" key="1">
    <source>
        <dbReference type="EMBL" id="ABY59061.1"/>
    </source>
</evidence>
<dbReference type="CDD" id="cd06357">
    <property type="entry name" value="PBP1_AmiC"/>
    <property type="match status" value="1"/>
</dbReference>
<name>B0FL87_9HYPH</name>
<dbReference type="GO" id="GO:0033218">
    <property type="term" value="F:amide binding"/>
    <property type="evidence" value="ECO:0007669"/>
    <property type="project" value="InterPro"/>
</dbReference>
<dbReference type="PANTHER" id="PTHR47628">
    <property type="match status" value="1"/>
</dbReference>
<dbReference type="InterPro" id="IPR028082">
    <property type="entry name" value="Peripla_BP_I"/>
</dbReference>
<dbReference type="InterPro" id="IPR039570">
    <property type="entry name" value="AmiC_PBP1"/>
</dbReference>
<dbReference type="Gene3D" id="3.40.50.2300">
    <property type="match status" value="2"/>
</dbReference>
<protein>
    <submittedName>
        <fullName evidence="1">Amidase C</fullName>
    </submittedName>
</protein>
<dbReference type="SUPFAM" id="SSF53822">
    <property type="entry name" value="Periplasmic binding protein-like I"/>
    <property type="match status" value="1"/>
</dbReference>
<dbReference type="EMBL" id="EU333002">
    <property type="protein sequence ID" value="ABY59061.1"/>
    <property type="molecule type" value="Genomic_DNA"/>
</dbReference>
<dbReference type="PANTHER" id="PTHR47628:SF1">
    <property type="entry name" value="ALIPHATIC AMIDASE EXPRESSION-REGULATING PROTEIN"/>
    <property type="match status" value="1"/>
</dbReference>
<accession>B0FL87</accession>
<proteinExistence type="predicted"/>